<dbReference type="InParanoid" id="H2XZ89"/>
<evidence type="ECO:0000256" key="10">
    <source>
        <dbReference type="ARBA" id="ARBA00035449"/>
    </source>
</evidence>
<evidence type="ECO:0000313" key="14">
    <source>
        <dbReference type="Ensembl" id="ENSCINP00000034973.1"/>
    </source>
</evidence>
<dbReference type="GO" id="GO:0048471">
    <property type="term" value="C:perinuclear region of cytoplasm"/>
    <property type="evidence" value="ECO:0007669"/>
    <property type="project" value="UniProtKB-SubCell"/>
</dbReference>
<reference evidence="15" key="1">
    <citation type="journal article" date="2002" name="Science">
        <title>The draft genome of Ciona intestinalis: insights into chordate and vertebrate origins.</title>
        <authorList>
            <person name="Dehal P."/>
            <person name="Satou Y."/>
            <person name="Campbell R.K."/>
            <person name="Chapman J."/>
            <person name="Degnan B."/>
            <person name="De Tomaso A."/>
            <person name="Davidson B."/>
            <person name="Di Gregorio A."/>
            <person name="Gelpke M."/>
            <person name="Goodstein D.M."/>
            <person name="Harafuji N."/>
            <person name="Hastings K.E."/>
            <person name="Ho I."/>
            <person name="Hotta K."/>
            <person name="Huang W."/>
            <person name="Kawashima T."/>
            <person name="Lemaire P."/>
            <person name="Martinez D."/>
            <person name="Meinertzhagen I.A."/>
            <person name="Necula S."/>
            <person name="Nonaka M."/>
            <person name="Putnam N."/>
            <person name="Rash S."/>
            <person name="Saiga H."/>
            <person name="Satake M."/>
            <person name="Terry A."/>
            <person name="Yamada L."/>
            <person name="Wang H.G."/>
            <person name="Awazu S."/>
            <person name="Azumi K."/>
            <person name="Boore J."/>
            <person name="Branno M."/>
            <person name="Chin-Bow S."/>
            <person name="DeSantis R."/>
            <person name="Doyle S."/>
            <person name="Francino P."/>
            <person name="Keys D.N."/>
            <person name="Haga S."/>
            <person name="Hayashi H."/>
            <person name="Hino K."/>
            <person name="Imai K.S."/>
            <person name="Inaba K."/>
            <person name="Kano S."/>
            <person name="Kobayashi K."/>
            <person name="Kobayashi M."/>
            <person name="Lee B.I."/>
            <person name="Makabe K.W."/>
            <person name="Manohar C."/>
            <person name="Matassi G."/>
            <person name="Medina M."/>
            <person name="Mochizuki Y."/>
            <person name="Mount S."/>
            <person name="Morishita T."/>
            <person name="Miura S."/>
            <person name="Nakayama A."/>
            <person name="Nishizaka S."/>
            <person name="Nomoto H."/>
            <person name="Ohta F."/>
            <person name="Oishi K."/>
            <person name="Rigoutsos I."/>
            <person name="Sano M."/>
            <person name="Sasaki A."/>
            <person name="Sasakura Y."/>
            <person name="Shoguchi E."/>
            <person name="Shin-i T."/>
            <person name="Spagnuolo A."/>
            <person name="Stainier D."/>
            <person name="Suzuki M.M."/>
            <person name="Tassy O."/>
            <person name="Takatori N."/>
            <person name="Tokuoka M."/>
            <person name="Yagi K."/>
            <person name="Yoshizaki F."/>
            <person name="Wada S."/>
            <person name="Zhang C."/>
            <person name="Hyatt P.D."/>
            <person name="Larimer F."/>
            <person name="Detter C."/>
            <person name="Doggett N."/>
            <person name="Glavina T."/>
            <person name="Hawkins T."/>
            <person name="Richardson P."/>
            <person name="Lucas S."/>
            <person name="Kohara Y."/>
            <person name="Levine M."/>
            <person name="Satoh N."/>
            <person name="Rokhsar D.S."/>
        </authorList>
    </citation>
    <scope>NUCLEOTIDE SEQUENCE [LARGE SCALE GENOMIC DNA]</scope>
</reference>
<evidence type="ECO:0000256" key="9">
    <source>
        <dbReference type="ARBA" id="ARBA00035284"/>
    </source>
</evidence>
<dbReference type="InterPro" id="IPR019317">
    <property type="entry name" value="BRI3"/>
</dbReference>
<keyword evidence="5 13" id="KW-0812">Transmembrane</keyword>
<dbReference type="Pfam" id="PF10164">
    <property type="entry name" value="BRI3"/>
    <property type="match status" value="1"/>
</dbReference>
<evidence type="ECO:0000256" key="5">
    <source>
        <dbReference type="ARBA" id="ARBA00022692"/>
    </source>
</evidence>
<protein>
    <recommendedName>
        <fullName evidence="9">Membrane protein BRI3</fullName>
    </recommendedName>
    <alternativeName>
        <fullName evidence="10">Brain protein I3</fullName>
    </alternativeName>
</protein>
<evidence type="ECO:0000256" key="11">
    <source>
        <dbReference type="ARBA" id="ARBA00046593"/>
    </source>
</evidence>
<dbReference type="PANTHER" id="PTHR13551:SF1">
    <property type="entry name" value="MEMBRANE PROTEIN BRI3"/>
    <property type="match status" value="1"/>
</dbReference>
<evidence type="ECO:0000313" key="15">
    <source>
        <dbReference type="Proteomes" id="UP000008144"/>
    </source>
</evidence>
<evidence type="ECO:0000256" key="13">
    <source>
        <dbReference type="SAM" id="Phobius"/>
    </source>
</evidence>
<feature type="compositionally biased region" description="Low complexity" evidence="12">
    <location>
        <begin position="11"/>
        <end position="21"/>
    </location>
</feature>
<dbReference type="PANTHER" id="PTHR13551">
    <property type="entry name" value="BRAIN PROTEIN I3"/>
    <property type="match status" value="1"/>
</dbReference>
<reference evidence="14" key="2">
    <citation type="submission" date="2025-08" db="UniProtKB">
        <authorList>
            <consortium name="Ensembl"/>
        </authorList>
    </citation>
    <scope>IDENTIFICATION</scope>
</reference>
<dbReference type="OMA" id="YNYQQAP"/>
<keyword evidence="7 13" id="KW-0472">Membrane</keyword>
<feature type="compositionally biased region" description="Pro residues" evidence="12">
    <location>
        <begin position="1"/>
        <end position="10"/>
    </location>
</feature>
<feature type="region of interest" description="Disordered" evidence="12">
    <location>
        <begin position="1"/>
        <end position="50"/>
    </location>
</feature>
<dbReference type="RefSeq" id="XP_002125711.1">
    <property type="nucleotide sequence ID" value="XM_002125675.5"/>
</dbReference>
<dbReference type="HOGENOM" id="CLU_138141_0_0_1"/>
<accession>H2XZ89</accession>
<evidence type="ECO:0000256" key="2">
    <source>
        <dbReference type="ARBA" id="ARBA00004556"/>
    </source>
</evidence>
<evidence type="ECO:0000256" key="12">
    <source>
        <dbReference type="SAM" id="MobiDB-lite"/>
    </source>
</evidence>
<feature type="compositionally biased region" description="Low complexity" evidence="12">
    <location>
        <begin position="28"/>
        <end position="39"/>
    </location>
</feature>
<dbReference type="GO" id="GO:0005765">
    <property type="term" value="C:lysosomal membrane"/>
    <property type="evidence" value="ECO:0007669"/>
    <property type="project" value="UniProtKB-SubCell"/>
</dbReference>
<accession>A0A1W2W745</accession>
<keyword evidence="15" id="KW-1185">Reference proteome</keyword>
<evidence type="ECO:0000256" key="3">
    <source>
        <dbReference type="ARBA" id="ARBA00008090"/>
    </source>
</evidence>
<comment type="similarity">
    <text evidence="3">Belongs to the BRI3 family.</text>
</comment>
<evidence type="ECO:0000256" key="6">
    <source>
        <dbReference type="ARBA" id="ARBA00022989"/>
    </source>
</evidence>
<evidence type="ECO:0000256" key="8">
    <source>
        <dbReference type="ARBA" id="ARBA00023228"/>
    </source>
</evidence>
<organism evidence="14 15">
    <name type="scientific">Ciona intestinalis</name>
    <name type="common">Transparent sea squirt</name>
    <name type="synonym">Ascidia intestinalis</name>
    <dbReference type="NCBI Taxonomy" id="7719"/>
    <lineage>
        <taxon>Eukaryota</taxon>
        <taxon>Metazoa</taxon>
        <taxon>Chordata</taxon>
        <taxon>Tunicata</taxon>
        <taxon>Ascidiacea</taxon>
        <taxon>Phlebobranchia</taxon>
        <taxon>Cionidae</taxon>
        <taxon>Ciona</taxon>
    </lineage>
</organism>
<dbReference type="GeneID" id="100180715"/>
<dbReference type="OrthoDB" id="2564984at2759"/>
<keyword evidence="6 13" id="KW-1133">Transmembrane helix</keyword>
<feature type="transmembrane region" description="Helical" evidence="13">
    <location>
        <begin position="92"/>
        <end position="112"/>
    </location>
</feature>
<dbReference type="Proteomes" id="UP000008144">
    <property type="component" value="Unassembled WGS sequence"/>
</dbReference>
<keyword evidence="4" id="KW-0963">Cytoplasm</keyword>
<gene>
    <name evidence="14" type="primary">LOC100180715</name>
</gene>
<proteinExistence type="inferred from homology"/>
<dbReference type="Ensembl" id="ENSCINT00000032523.1">
    <property type="protein sequence ID" value="ENSCINP00000034973.1"/>
    <property type="gene ID" value="ENSCING00000019101.1"/>
</dbReference>
<comment type="subunit">
    <text evidence="11">Interacts with BRI3BP. Interacts with MGAT1 and IFITM3.</text>
</comment>
<comment type="subcellular location">
    <subcellularLocation>
        <location evidence="2">Cytoplasm</location>
        <location evidence="2">Perinuclear region</location>
    </subcellularLocation>
    <subcellularLocation>
        <location evidence="1">Lysosome membrane</location>
        <topology evidence="1">Multi-pass membrane protein</topology>
    </subcellularLocation>
</comment>
<dbReference type="KEGG" id="cin:100180715"/>
<dbReference type="AlphaFoldDB" id="H2XZ89"/>
<reference evidence="14" key="3">
    <citation type="submission" date="2025-09" db="UniProtKB">
        <authorList>
            <consortium name="Ensembl"/>
        </authorList>
    </citation>
    <scope>IDENTIFICATION</scope>
</reference>
<evidence type="ECO:0000256" key="1">
    <source>
        <dbReference type="ARBA" id="ARBA00004155"/>
    </source>
</evidence>
<evidence type="ECO:0000256" key="7">
    <source>
        <dbReference type="ARBA" id="ARBA00023136"/>
    </source>
</evidence>
<sequence>MASQGNPPPYQQSQGYYQGGNPQPPQQPTTYNYQQAPYQGDQSKQPLLGYPQNYQQQGYTHTTIIQQPHVPVVVVGGCPACRVGVLEDDYTCLGVCCAILFFPLGILCCLAMKQRRCPNCGAVFG</sequence>
<keyword evidence="8" id="KW-0458">Lysosome</keyword>
<evidence type="ECO:0000256" key="4">
    <source>
        <dbReference type="ARBA" id="ARBA00022490"/>
    </source>
</evidence>
<dbReference type="GeneTree" id="ENSGT00510000048486"/>
<name>H2XZ89_CIOIN</name>